<sequence>MQLPHRWNDRYVAIYCTLFGPRPYPRRVRQGTLPFMSIRLLDEWYLDRPTLHTVVDDLESFLWVLVWSLVHTFKALAKIPNKNSMIHRLGHILPSRNYADKEPLRKAS</sequence>
<feature type="domain" description="Fungal-type protein kinase" evidence="1">
    <location>
        <begin position="27"/>
        <end position="67"/>
    </location>
</feature>
<keyword evidence="3" id="KW-1185">Reference proteome</keyword>
<name>A0AAD4QD95_9AGAM</name>
<comment type="caution">
    <text evidence="2">The sequence shown here is derived from an EMBL/GenBank/DDBJ whole genome shotgun (WGS) entry which is preliminary data.</text>
</comment>
<proteinExistence type="predicted"/>
<organism evidence="2 3">
    <name type="scientific">Lactarius akahatsu</name>
    <dbReference type="NCBI Taxonomy" id="416441"/>
    <lineage>
        <taxon>Eukaryota</taxon>
        <taxon>Fungi</taxon>
        <taxon>Dikarya</taxon>
        <taxon>Basidiomycota</taxon>
        <taxon>Agaricomycotina</taxon>
        <taxon>Agaricomycetes</taxon>
        <taxon>Russulales</taxon>
        <taxon>Russulaceae</taxon>
        <taxon>Lactarius</taxon>
    </lineage>
</organism>
<protein>
    <recommendedName>
        <fullName evidence="1">Fungal-type protein kinase domain-containing protein</fullName>
    </recommendedName>
</protein>
<evidence type="ECO:0000259" key="1">
    <source>
        <dbReference type="Pfam" id="PF17667"/>
    </source>
</evidence>
<reference evidence="2" key="1">
    <citation type="submission" date="2022-01" db="EMBL/GenBank/DDBJ databases">
        <title>Comparative genomics reveals a dynamic genome evolution in the ectomycorrhizal milk-cap (Lactarius) mushrooms.</title>
        <authorList>
            <consortium name="DOE Joint Genome Institute"/>
            <person name="Lebreton A."/>
            <person name="Tang N."/>
            <person name="Kuo A."/>
            <person name="LaButti K."/>
            <person name="Drula E."/>
            <person name="Barry K."/>
            <person name="Clum A."/>
            <person name="Lipzen A."/>
            <person name="Mousain D."/>
            <person name="Ng V."/>
            <person name="Wang R."/>
            <person name="Wang X."/>
            <person name="Dai Y."/>
            <person name="Henrissat B."/>
            <person name="Grigoriev I.V."/>
            <person name="Guerin-Laguette A."/>
            <person name="Yu F."/>
            <person name="Martin F.M."/>
        </authorList>
    </citation>
    <scope>NUCLEOTIDE SEQUENCE</scope>
    <source>
        <strain evidence="2">QP</strain>
    </source>
</reference>
<dbReference type="EMBL" id="JAKELL010000030">
    <property type="protein sequence ID" value="KAH8990484.1"/>
    <property type="molecule type" value="Genomic_DNA"/>
</dbReference>
<gene>
    <name evidence="2" type="ORF">EDB92DRAFT_746312</name>
</gene>
<dbReference type="InterPro" id="IPR040976">
    <property type="entry name" value="Pkinase_fungal"/>
</dbReference>
<dbReference type="AlphaFoldDB" id="A0AAD4QD95"/>
<dbReference type="Proteomes" id="UP001201163">
    <property type="component" value="Unassembled WGS sequence"/>
</dbReference>
<dbReference type="Pfam" id="PF17667">
    <property type="entry name" value="Pkinase_fungal"/>
    <property type="match status" value="1"/>
</dbReference>
<evidence type="ECO:0000313" key="2">
    <source>
        <dbReference type="EMBL" id="KAH8990484.1"/>
    </source>
</evidence>
<evidence type="ECO:0000313" key="3">
    <source>
        <dbReference type="Proteomes" id="UP001201163"/>
    </source>
</evidence>
<accession>A0AAD4QD95</accession>